<dbReference type="AlphaFoldDB" id="A0A402BZZ5"/>
<name>A0A402BZZ5_RHOWR</name>
<evidence type="ECO:0000313" key="2">
    <source>
        <dbReference type="Proteomes" id="UP000287519"/>
    </source>
</evidence>
<dbReference type="EMBL" id="BHYM01000005">
    <property type="protein sequence ID" value="GCE36904.1"/>
    <property type="molecule type" value="Genomic_DNA"/>
</dbReference>
<keyword evidence="2" id="KW-1185">Reference proteome</keyword>
<comment type="caution">
    <text evidence="1">The sequence shown here is derived from an EMBL/GenBank/DDBJ whole genome shotgun (WGS) entry which is preliminary data.</text>
</comment>
<protein>
    <submittedName>
        <fullName evidence="1">Uncharacterized protein</fullName>
    </submittedName>
</protein>
<sequence>MLLQHRGGVGVGHQSSERCACAPCGRVVQTTMVGGAESVQNN</sequence>
<reference evidence="1 2" key="1">
    <citation type="submission" date="2018-11" db="EMBL/GenBank/DDBJ databases">
        <title>Microbial catabolism of amino acid.</title>
        <authorList>
            <person name="Hibi M."/>
            <person name="Ogawa J."/>
        </authorList>
    </citation>
    <scope>NUCLEOTIDE SEQUENCE [LARGE SCALE GENOMIC DNA]</scope>
    <source>
        <strain evidence="1 2">C31-06</strain>
    </source>
</reference>
<evidence type="ECO:0000313" key="1">
    <source>
        <dbReference type="EMBL" id="GCE36904.1"/>
    </source>
</evidence>
<gene>
    <name evidence="1" type="ORF">Rhow_005904</name>
</gene>
<accession>A0A402BZZ5</accession>
<proteinExistence type="predicted"/>
<dbReference type="Proteomes" id="UP000287519">
    <property type="component" value="Unassembled WGS sequence"/>
</dbReference>
<organism evidence="1 2">
    <name type="scientific">Rhodococcus wratislaviensis</name>
    <name type="common">Tsukamurella wratislaviensis</name>
    <dbReference type="NCBI Taxonomy" id="44752"/>
    <lineage>
        <taxon>Bacteria</taxon>
        <taxon>Bacillati</taxon>
        <taxon>Actinomycetota</taxon>
        <taxon>Actinomycetes</taxon>
        <taxon>Mycobacteriales</taxon>
        <taxon>Nocardiaceae</taxon>
        <taxon>Rhodococcus</taxon>
    </lineage>
</organism>